<keyword evidence="3" id="KW-1185">Reference proteome</keyword>
<sequence length="308" mass="33820">MDDFDDGDYLDMDNNWIYVDDEYDLADELAENAIPDPGYMGTSAEIAMESYEFDFYGYQEDLEYGEDPYWDAADPRAAHVRPGKVTKPTRTGAKRKRNTESTPSSKRQKLAPIAREAQPVIFRSRTARQDAQSRVAPIVKSTKTFALLPDWRERFKDADGVVKNKRMPAAMAKAAYEEAPGENGEEEAEEAEEAPTDAAEPQEGEEDGEERESDEEEDIEGDGIEIDPDTLKAILAQRLAEAGITGDEKASFMESFNDMLSGEGQGEAAAALLEKAQSGSGRKRKADSAVGLEPEQKKGRNGNGKGGA</sequence>
<dbReference type="AlphaFoldDB" id="A0A2S6C2R6"/>
<feature type="region of interest" description="Disordered" evidence="1">
    <location>
        <begin position="81"/>
        <end position="115"/>
    </location>
</feature>
<dbReference type="OrthoDB" id="3933088at2759"/>
<protein>
    <submittedName>
        <fullName evidence="2">Uncharacterized protein</fullName>
    </submittedName>
</protein>
<name>A0A2S6C2R6_9PEZI</name>
<proteinExistence type="predicted"/>
<feature type="compositionally biased region" description="Acidic residues" evidence="1">
    <location>
        <begin position="179"/>
        <end position="228"/>
    </location>
</feature>
<accession>A0A2S6C2R6</accession>
<evidence type="ECO:0000313" key="2">
    <source>
        <dbReference type="EMBL" id="PPJ54019.1"/>
    </source>
</evidence>
<gene>
    <name evidence="2" type="ORF">CBER1_02987</name>
</gene>
<feature type="compositionally biased region" description="Low complexity" evidence="1">
    <location>
        <begin position="268"/>
        <end position="279"/>
    </location>
</feature>
<reference evidence="3" key="1">
    <citation type="journal article" date="2017" name="bioRxiv">
        <title>Conservation of a gene cluster reveals novel cercosporin biosynthetic mechanisms and extends production to the genus Colletotrichum.</title>
        <authorList>
            <person name="de Jonge R."/>
            <person name="Ebert M.K."/>
            <person name="Huitt-Roehl C.R."/>
            <person name="Pal P."/>
            <person name="Suttle J.C."/>
            <person name="Spanner R.E."/>
            <person name="Neubauer J.D."/>
            <person name="Jurick W.M.II."/>
            <person name="Stott K.A."/>
            <person name="Secor G.A."/>
            <person name="Thomma B.P.H.J."/>
            <person name="Van de Peer Y."/>
            <person name="Townsend C.A."/>
            <person name="Bolton M.D."/>
        </authorList>
    </citation>
    <scope>NUCLEOTIDE SEQUENCE [LARGE SCALE GENOMIC DNA]</scope>
    <source>
        <strain evidence="3">CBS538.71</strain>
    </source>
</reference>
<evidence type="ECO:0000313" key="3">
    <source>
        <dbReference type="Proteomes" id="UP000237631"/>
    </source>
</evidence>
<feature type="region of interest" description="Disordered" evidence="1">
    <location>
        <begin position="171"/>
        <end position="230"/>
    </location>
</feature>
<dbReference type="STRING" id="357750.A0A2S6C2R6"/>
<dbReference type="EMBL" id="PNEN01000572">
    <property type="protein sequence ID" value="PPJ54019.1"/>
    <property type="molecule type" value="Genomic_DNA"/>
</dbReference>
<dbReference type="Proteomes" id="UP000237631">
    <property type="component" value="Unassembled WGS sequence"/>
</dbReference>
<organism evidence="2 3">
    <name type="scientific">Cercospora berteroae</name>
    <dbReference type="NCBI Taxonomy" id="357750"/>
    <lineage>
        <taxon>Eukaryota</taxon>
        <taxon>Fungi</taxon>
        <taxon>Dikarya</taxon>
        <taxon>Ascomycota</taxon>
        <taxon>Pezizomycotina</taxon>
        <taxon>Dothideomycetes</taxon>
        <taxon>Dothideomycetidae</taxon>
        <taxon>Mycosphaerellales</taxon>
        <taxon>Mycosphaerellaceae</taxon>
        <taxon>Cercospora</taxon>
    </lineage>
</organism>
<evidence type="ECO:0000256" key="1">
    <source>
        <dbReference type="SAM" id="MobiDB-lite"/>
    </source>
</evidence>
<comment type="caution">
    <text evidence="2">The sequence shown here is derived from an EMBL/GenBank/DDBJ whole genome shotgun (WGS) entry which is preliminary data.</text>
</comment>
<feature type="region of interest" description="Disordered" evidence="1">
    <location>
        <begin position="268"/>
        <end position="308"/>
    </location>
</feature>